<protein>
    <recommendedName>
        <fullName evidence="3">Class I SAM-dependent methyltransferase</fullName>
    </recommendedName>
</protein>
<name>A0A841LRA1_9HYPH</name>
<sequence>MANNAQLPEGEAQSRDPYKDRKSLEFSFRAKRFAHIRQLIEAALAEKEKVEILDLGGSEKYWLIGEDFINQYRDRLHFTLINPEKQEEKNTDLFTFMIGDATAPDLFAGQSFDIVHSNSVIEHVGDWDAITRFAENTRRLGKRYYMQTPNYWFAYEPHFRFIGFHWLPVSVRVWLMTKMRLGFFPRMESVEEARSHVESIRLLDRKQVKELFPDAKIEYEMIAGMAKSIMAIRG</sequence>
<accession>A0A841LRA1</accession>
<dbReference type="AlphaFoldDB" id="A0A841LRA1"/>
<organism evidence="1 2">
    <name type="scientific">Paenochrobactrum gallinarii</name>
    <dbReference type="NCBI Taxonomy" id="643673"/>
    <lineage>
        <taxon>Bacteria</taxon>
        <taxon>Pseudomonadati</taxon>
        <taxon>Pseudomonadota</taxon>
        <taxon>Alphaproteobacteria</taxon>
        <taxon>Hyphomicrobiales</taxon>
        <taxon>Brucellaceae</taxon>
        <taxon>Paenochrobactrum</taxon>
    </lineage>
</organism>
<gene>
    <name evidence="1" type="ORF">FHS77_001159</name>
</gene>
<dbReference type="InterPro" id="IPR029063">
    <property type="entry name" value="SAM-dependent_MTases_sf"/>
</dbReference>
<dbReference type="Proteomes" id="UP000555393">
    <property type="component" value="Unassembled WGS sequence"/>
</dbReference>
<keyword evidence="2" id="KW-1185">Reference proteome</keyword>
<dbReference type="Gene3D" id="3.40.50.150">
    <property type="entry name" value="Vaccinia Virus protein VP39"/>
    <property type="match status" value="1"/>
</dbReference>
<dbReference type="EMBL" id="JACIIU010000003">
    <property type="protein sequence ID" value="MBB6260625.1"/>
    <property type="molecule type" value="Genomic_DNA"/>
</dbReference>
<reference evidence="1 2" key="1">
    <citation type="submission" date="2020-08" db="EMBL/GenBank/DDBJ databases">
        <title>Genomic Encyclopedia of Type Strains, Phase IV (KMG-IV): sequencing the most valuable type-strain genomes for metagenomic binning, comparative biology and taxonomic classification.</title>
        <authorList>
            <person name="Goeker M."/>
        </authorList>
    </citation>
    <scope>NUCLEOTIDE SEQUENCE [LARGE SCALE GENOMIC DNA]</scope>
    <source>
        <strain evidence="1 2">DSM 22336</strain>
    </source>
</reference>
<dbReference type="RefSeq" id="WP_184221167.1">
    <property type="nucleotide sequence ID" value="NZ_JACIIU010000003.1"/>
</dbReference>
<evidence type="ECO:0000313" key="2">
    <source>
        <dbReference type="Proteomes" id="UP000555393"/>
    </source>
</evidence>
<dbReference type="CDD" id="cd02440">
    <property type="entry name" value="AdoMet_MTases"/>
    <property type="match status" value="1"/>
</dbReference>
<dbReference type="SUPFAM" id="SSF53335">
    <property type="entry name" value="S-adenosyl-L-methionine-dependent methyltransferases"/>
    <property type="match status" value="1"/>
</dbReference>
<proteinExistence type="predicted"/>
<evidence type="ECO:0000313" key="1">
    <source>
        <dbReference type="EMBL" id="MBB6260625.1"/>
    </source>
</evidence>
<evidence type="ECO:0008006" key="3">
    <source>
        <dbReference type="Google" id="ProtNLM"/>
    </source>
</evidence>
<comment type="caution">
    <text evidence="1">The sequence shown here is derived from an EMBL/GenBank/DDBJ whole genome shotgun (WGS) entry which is preliminary data.</text>
</comment>